<evidence type="ECO:0000313" key="3">
    <source>
        <dbReference type="Proteomes" id="UP001165653"/>
    </source>
</evidence>
<keyword evidence="1" id="KW-0732">Signal</keyword>
<protein>
    <submittedName>
        <fullName evidence="2">Carboxypeptidase-like regulatory domain-containing protein</fullName>
    </submittedName>
</protein>
<evidence type="ECO:0000313" key="2">
    <source>
        <dbReference type="EMBL" id="MCW1912772.1"/>
    </source>
</evidence>
<proteinExistence type="predicted"/>
<feature type="signal peptide" evidence="1">
    <location>
        <begin position="1"/>
        <end position="23"/>
    </location>
</feature>
<evidence type="ECO:0000256" key="1">
    <source>
        <dbReference type="SAM" id="SignalP"/>
    </source>
</evidence>
<keyword evidence="3" id="KW-1185">Reference proteome</keyword>
<comment type="caution">
    <text evidence="2">The sequence shown here is derived from an EMBL/GenBank/DDBJ whole genome shotgun (WGS) entry which is preliminary data.</text>
</comment>
<name>A0ABT3FYV5_9BACT</name>
<feature type="chain" id="PRO_5046468077" evidence="1">
    <location>
        <begin position="24"/>
        <end position="114"/>
    </location>
</feature>
<accession>A0ABT3FYV5</accession>
<sequence>MKKILLSLVIVAALLGAAALKSAESRRITVTLPDGKPAAGATVAISIVSGPALEIGTTGPDGTFDIPWKRFRRARNGSWHSIMAWHQDSAGNGYIGQNHQRPLSFPMGIQLYRR</sequence>
<gene>
    <name evidence="2" type="ORF">OJ996_04260</name>
</gene>
<dbReference type="Proteomes" id="UP001165653">
    <property type="component" value="Unassembled WGS sequence"/>
</dbReference>
<organism evidence="2 3">
    <name type="scientific">Luteolibacter rhizosphaerae</name>
    <dbReference type="NCBI Taxonomy" id="2989719"/>
    <lineage>
        <taxon>Bacteria</taxon>
        <taxon>Pseudomonadati</taxon>
        <taxon>Verrucomicrobiota</taxon>
        <taxon>Verrucomicrobiia</taxon>
        <taxon>Verrucomicrobiales</taxon>
        <taxon>Verrucomicrobiaceae</taxon>
        <taxon>Luteolibacter</taxon>
    </lineage>
</organism>
<reference evidence="2" key="1">
    <citation type="submission" date="2022-10" db="EMBL/GenBank/DDBJ databases">
        <title>Luteolibacter sp. GHJ8, whole genome shotgun sequencing project.</title>
        <authorList>
            <person name="Zhao G."/>
            <person name="Shen L."/>
        </authorList>
    </citation>
    <scope>NUCLEOTIDE SEQUENCE</scope>
    <source>
        <strain evidence="2">GHJ8</strain>
    </source>
</reference>
<dbReference type="RefSeq" id="WP_264511536.1">
    <property type="nucleotide sequence ID" value="NZ_JAPDDR010000002.1"/>
</dbReference>
<dbReference type="EMBL" id="JAPDDR010000002">
    <property type="protein sequence ID" value="MCW1912772.1"/>
    <property type="molecule type" value="Genomic_DNA"/>
</dbReference>